<feature type="compositionally biased region" description="Low complexity" evidence="1">
    <location>
        <begin position="106"/>
        <end position="122"/>
    </location>
</feature>
<feature type="compositionally biased region" description="Polar residues" evidence="1">
    <location>
        <begin position="1"/>
        <end position="20"/>
    </location>
</feature>
<proteinExistence type="predicted"/>
<name>A0A4Z1G1T0_9HELO</name>
<comment type="caution">
    <text evidence="2">The sequence shown here is derived from an EMBL/GenBank/DDBJ whole genome shotgun (WGS) entry which is preliminary data.</text>
</comment>
<evidence type="ECO:0000313" key="2">
    <source>
        <dbReference type="EMBL" id="TGO29332.1"/>
    </source>
</evidence>
<feature type="region of interest" description="Disordered" evidence="1">
    <location>
        <begin position="1"/>
        <end position="66"/>
    </location>
</feature>
<evidence type="ECO:0000313" key="3">
    <source>
        <dbReference type="Proteomes" id="UP000297910"/>
    </source>
</evidence>
<feature type="compositionally biased region" description="Low complexity" evidence="1">
    <location>
        <begin position="33"/>
        <end position="56"/>
    </location>
</feature>
<reference evidence="2 3" key="1">
    <citation type="submission" date="2017-12" db="EMBL/GenBank/DDBJ databases">
        <title>Comparative genomics of Botrytis spp.</title>
        <authorList>
            <person name="Valero-Jimenez C.A."/>
            <person name="Tapia P."/>
            <person name="Veloso J."/>
            <person name="Silva-Moreno E."/>
            <person name="Staats M."/>
            <person name="Valdes J.H."/>
            <person name="Van Kan J.A.L."/>
        </authorList>
    </citation>
    <scope>NUCLEOTIDE SEQUENCE [LARGE SCALE GENOMIC DNA]</scope>
    <source>
        <strain evidence="2 3">Bp0003</strain>
    </source>
</reference>
<feature type="region of interest" description="Disordered" evidence="1">
    <location>
        <begin position="137"/>
        <end position="157"/>
    </location>
</feature>
<keyword evidence="3" id="KW-1185">Reference proteome</keyword>
<dbReference type="AlphaFoldDB" id="A0A4Z1G1T0"/>
<dbReference type="Proteomes" id="UP000297910">
    <property type="component" value="Unassembled WGS sequence"/>
</dbReference>
<feature type="compositionally biased region" description="Polar residues" evidence="1">
    <location>
        <begin position="178"/>
        <end position="193"/>
    </location>
</feature>
<feature type="region of interest" description="Disordered" evidence="1">
    <location>
        <begin position="92"/>
        <end position="123"/>
    </location>
</feature>
<feature type="region of interest" description="Disordered" evidence="1">
    <location>
        <begin position="178"/>
        <end position="207"/>
    </location>
</feature>
<evidence type="ECO:0000256" key="1">
    <source>
        <dbReference type="SAM" id="MobiDB-lite"/>
    </source>
</evidence>
<sequence>MHGQNSNSYDEHGNIQNNYTGFPPNYIPPNNPPSQNSHSNQRPSQHQLLESSQQQQPFEGGQENFGQHNSLERRQLHQPLTFVQQQVPYQYLTPQPSSKPHPYSLPPIQSSQLQSMPQSQPSRHSIGLDVMISFKTQSQSSVQSHPQMPTDSSSDSMQNFEMSAMSEVEKSQQDIMPNTFGAQASPQNDASGQDTHRLSKSHLGSTETIENGTKRDLVSAFRDRLLSRSYFCFRWNRDLEHILSIHISEALNDVHIAIGQLWPTFSKSDIKLAHSMLINMQYQDSSMAKRPVSGIADSIGIQPLLNHIYSTGKKAVLMSRGKGKNSDRVYKSYFYFPVETEERNQVHAPLKIPIYIYGISESFGARNRGDIFEVVGQASKDKDDQILRAVMEDLSCKANDIVLMRNNVHDTEPMTLDGILLVDIQTDIQTGGTTPPALYFTHGMRYEVNSHTTLTRILAGELVEDAFWRNHR</sequence>
<accession>A0A4Z1G1T0</accession>
<protein>
    <submittedName>
        <fullName evidence="2">Uncharacterized protein</fullName>
    </submittedName>
</protein>
<gene>
    <name evidence="2" type="ORF">BPAE_0016g00560</name>
</gene>
<organism evidence="2 3">
    <name type="scientific">Botrytis paeoniae</name>
    <dbReference type="NCBI Taxonomy" id="278948"/>
    <lineage>
        <taxon>Eukaryota</taxon>
        <taxon>Fungi</taxon>
        <taxon>Dikarya</taxon>
        <taxon>Ascomycota</taxon>
        <taxon>Pezizomycotina</taxon>
        <taxon>Leotiomycetes</taxon>
        <taxon>Helotiales</taxon>
        <taxon>Sclerotiniaceae</taxon>
        <taxon>Botrytis</taxon>
    </lineage>
</organism>
<dbReference type="EMBL" id="PQXI01000016">
    <property type="protein sequence ID" value="TGO29332.1"/>
    <property type="molecule type" value="Genomic_DNA"/>
</dbReference>